<evidence type="ECO:0000313" key="2">
    <source>
        <dbReference type="EMBL" id="MBA0679954.1"/>
    </source>
</evidence>
<sequence length="305" mass="34847">MSPSSPAAPSCLVVPSQDNYLPIPGEAYGSPRAFWRLECARDLVRKNVRAWSGEATREYTVRSVYKWLLHNHYGISTDGNFYPYSNLYKRLWNIDLPSKIKITTWRTMNKFLPTYANLYYQRLMNSMNFPSATMTERNELLHEGQSATAREKLYFIWKYLGEIMGDKSKIAKRIVLTGVCNILCSKIVLHANIPSPFVADVMASFWAVLTGAQMGFLNVEVEGDCFSVIQNLKENRGEQSVIGAYIHNIYESCVIFQNCVFHHVQKHINSDAHALAIEVLKRNEATYLVDNVPTYALDAVEVDRR</sequence>
<comment type="caution">
    <text evidence="2">The sequence shown here is derived from an EMBL/GenBank/DDBJ whole genome shotgun (WGS) entry which is preliminary data.</text>
</comment>
<accession>A0A7J8WZ68</accession>
<evidence type="ECO:0000313" key="3">
    <source>
        <dbReference type="Proteomes" id="UP000593577"/>
    </source>
</evidence>
<dbReference type="GO" id="GO:0003676">
    <property type="term" value="F:nucleic acid binding"/>
    <property type="evidence" value="ECO:0007669"/>
    <property type="project" value="InterPro"/>
</dbReference>
<organism evidence="2 3">
    <name type="scientific">Gossypium aridum</name>
    <name type="common">American cotton</name>
    <name type="synonym">Erioxylum aridum</name>
    <dbReference type="NCBI Taxonomy" id="34290"/>
    <lineage>
        <taxon>Eukaryota</taxon>
        <taxon>Viridiplantae</taxon>
        <taxon>Streptophyta</taxon>
        <taxon>Embryophyta</taxon>
        <taxon>Tracheophyta</taxon>
        <taxon>Spermatophyta</taxon>
        <taxon>Magnoliopsida</taxon>
        <taxon>eudicotyledons</taxon>
        <taxon>Gunneridae</taxon>
        <taxon>Pentapetalae</taxon>
        <taxon>rosids</taxon>
        <taxon>malvids</taxon>
        <taxon>Malvales</taxon>
        <taxon>Malvaceae</taxon>
        <taxon>Malvoideae</taxon>
        <taxon>Gossypium</taxon>
    </lineage>
</organism>
<evidence type="ECO:0000259" key="1">
    <source>
        <dbReference type="Pfam" id="PF13456"/>
    </source>
</evidence>
<dbReference type="GO" id="GO:0004523">
    <property type="term" value="F:RNA-DNA hybrid ribonuclease activity"/>
    <property type="evidence" value="ECO:0007669"/>
    <property type="project" value="InterPro"/>
</dbReference>
<keyword evidence="3" id="KW-1185">Reference proteome</keyword>
<gene>
    <name evidence="2" type="ORF">Goari_011692</name>
</gene>
<feature type="domain" description="RNase H type-1" evidence="1">
    <location>
        <begin position="192"/>
        <end position="276"/>
    </location>
</feature>
<protein>
    <recommendedName>
        <fullName evidence="1">RNase H type-1 domain-containing protein</fullName>
    </recommendedName>
</protein>
<dbReference type="InterPro" id="IPR002156">
    <property type="entry name" value="RNaseH_domain"/>
</dbReference>
<dbReference type="Proteomes" id="UP000593577">
    <property type="component" value="Unassembled WGS sequence"/>
</dbReference>
<dbReference type="EMBL" id="JABFAA010000004">
    <property type="protein sequence ID" value="MBA0679954.1"/>
    <property type="molecule type" value="Genomic_DNA"/>
</dbReference>
<reference evidence="2 3" key="1">
    <citation type="journal article" date="2019" name="Genome Biol. Evol.">
        <title>Insights into the evolution of the New World diploid cottons (Gossypium, subgenus Houzingenia) based on genome sequencing.</title>
        <authorList>
            <person name="Grover C.E."/>
            <person name="Arick M.A. 2nd"/>
            <person name="Thrash A."/>
            <person name="Conover J.L."/>
            <person name="Sanders W.S."/>
            <person name="Peterson D.G."/>
            <person name="Frelichowski J.E."/>
            <person name="Scheffler J.A."/>
            <person name="Scheffler B.E."/>
            <person name="Wendel J.F."/>
        </authorList>
    </citation>
    <scope>NUCLEOTIDE SEQUENCE [LARGE SCALE GENOMIC DNA]</scope>
    <source>
        <strain evidence="2">185</strain>
        <tissue evidence="2">Leaf</tissue>
    </source>
</reference>
<dbReference type="Gene3D" id="3.30.420.10">
    <property type="entry name" value="Ribonuclease H-like superfamily/Ribonuclease H"/>
    <property type="match status" value="1"/>
</dbReference>
<proteinExistence type="predicted"/>
<dbReference type="Pfam" id="PF13456">
    <property type="entry name" value="RVT_3"/>
    <property type="match status" value="1"/>
</dbReference>
<dbReference type="InterPro" id="IPR036397">
    <property type="entry name" value="RNaseH_sf"/>
</dbReference>
<dbReference type="AlphaFoldDB" id="A0A7J8WZ68"/>
<name>A0A7J8WZ68_GOSAI</name>